<feature type="region of interest" description="Disordered" evidence="11">
    <location>
        <begin position="467"/>
        <end position="486"/>
    </location>
</feature>
<dbReference type="Pfam" id="PF06413">
    <property type="entry name" value="Neugrin"/>
    <property type="match status" value="1"/>
</dbReference>
<dbReference type="GO" id="GO:0004185">
    <property type="term" value="F:serine-type carboxypeptidase activity"/>
    <property type="evidence" value="ECO:0007669"/>
    <property type="project" value="InterPro"/>
</dbReference>
<dbReference type="Gene3D" id="3.40.50.1820">
    <property type="entry name" value="alpha/beta hydrolase"/>
    <property type="match status" value="1"/>
</dbReference>
<dbReference type="SUPFAM" id="SSF53474">
    <property type="entry name" value="alpha/beta-Hydrolases"/>
    <property type="match status" value="1"/>
</dbReference>
<feature type="region of interest" description="Disordered" evidence="11">
    <location>
        <begin position="254"/>
        <end position="363"/>
    </location>
</feature>
<dbReference type="PANTHER" id="PTHR13475:SF3">
    <property type="entry name" value="NEUGRIN"/>
    <property type="match status" value="1"/>
</dbReference>
<dbReference type="STRING" id="1330021.A0A367LCG9"/>
<evidence type="ECO:0000256" key="11">
    <source>
        <dbReference type="SAM" id="MobiDB-lite"/>
    </source>
</evidence>
<proteinExistence type="inferred from homology"/>
<feature type="compositionally biased region" description="Low complexity" evidence="11">
    <location>
        <begin position="312"/>
        <end position="321"/>
    </location>
</feature>
<dbReference type="Pfam" id="PF00450">
    <property type="entry name" value="Peptidase_S10"/>
    <property type="match status" value="1"/>
</dbReference>
<evidence type="ECO:0000313" key="13">
    <source>
        <dbReference type="Proteomes" id="UP000253664"/>
    </source>
</evidence>
<dbReference type="PANTHER" id="PTHR13475">
    <property type="entry name" value="NEUGRIN"/>
    <property type="match status" value="1"/>
</dbReference>
<feature type="compositionally biased region" description="Basic and acidic residues" evidence="11">
    <location>
        <begin position="330"/>
        <end position="363"/>
    </location>
</feature>
<evidence type="ECO:0000256" key="9">
    <source>
        <dbReference type="ARBA" id="ARBA00022946"/>
    </source>
</evidence>
<evidence type="ECO:0000256" key="1">
    <source>
        <dbReference type="ARBA" id="ARBA00003548"/>
    </source>
</evidence>
<evidence type="ECO:0000256" key="8">
    <source>
        <dbReference type="ARBA" id="ARBA00022801"/>
    </source>
</evidence>
<evidence type="ECO:0000256" key="7">
    <source>
        <dbReference type="ARBA" id="ARBA00022670"/>
    </source>
</evidence>
<organism evidence="12 13">
    <name type="scientific">Ophiocordyceps polyrhachis-furcata BCC 54312</name>
    <dbReference type="NCBI Taxonomy" id="1330021"/>
    <lineage>
        <taxon>Eukaryota</taxon>
        <taxon>Fungi</taxon>
        <taxon>Dikarya</taxon>
        <taxon>Ascomycota</taxon>
        <taxon>Pezizomycotina</taxon>
        <taxon>Sordariomycetes</taxon>
        <taxon>Hypocreomycetidae</taxon>
        <taxon>Hypocreales</taxon>
        <taxon>Ophiocordycipitaceae</taxon>
        <taxon>Ophiocordyceps</taxon>
    </lineage>
</organism>
<accession>A0A367LCG9</accession>
<dbReference type="Proteomes" id="UP000253664">
    <property type="component" value="Unassembled WGS sequence"/>
</dbReference>
<evidence type="ECO:0000256" key="10">
    <source>
        <dbReference type="ARBA" id="ARBA00023180"/>
    </source>
</evidence>
<evidence type="ECO:0000256" key="6">
    <source>
        <dbReference type="ARBA" id="ARBA00022645"/>
    </source>
</evidence>
<evidence type="ECO:0000256" key="3">
    <source>
        <dbReference type="ARBA" id="ARBA00009431"/>
    </source>
</evidence>
<protein>
    <recommendedName>
        <fullName evidence="5">Required for respiratory growth protein 9, mitochondrial</fullName>
    </recommendedName>
</protein>
<evidence type="ECO:0000256" key="4">
    <source>
        <dbReference type="ARBA" id="ARBA00010895"/>
    </source>
</evidence>
<keyword evidence="13" id="KW-1185">Reference proteome</keyword>
<keyword evidence="10" id="KW-0325">Glycoprotein</keyword>
<sequence>CEDRTEACGKALHANYDRDELDVRNKDPLATARKLLFQAQYFNDTAVKWLLSSNVHNFVYANATTWQAFYNTSDWMKPTRNHLREVLESIPVIVYAGDADFICNWLGNRIMTDELAWPGHDAFNNAETRSLRLAGAEGSVYGTIKAARNLAFGRIYDAGHIVPMTQPQAYLDLLNRWTRGEWFENRLVSPKVAMSCVCGSLPWRFFVQGLIRVHRLDSSRFRGTVRAIPWPVETPFQQRAFRLLQGPRLYKASGLTKNEQQISSATETPSTSPTTPSAAISKSPDRRRENLRQSTDKKYSFMKKDEDQRNGSPSSRPTDSATPPPPPPKSKKDFGTDKPKTTDDSSRERDGTAPQFEKRKKERWMIQKEALKAKFPEGWKPRKRLSPDALTGIRALHAQFPDIYTTPALADRFKVSVEAIRRILKSNFRPNEEQEEARRERWERRGLQVWERKAALGIKPPRKWREMGAVRDPSHHDRAMRSSKWEKQLEEEEIRAYQKQYLERRAREQKGSGETSGT</sequence>
<dbReference type="OrthoDB" id="5578174at2759"/>
<dbReference type="AlphaFoldDB" id="A0A367LCG9"/>
<keyword evidence="6" id="KW-0121">Carboxypeptidase</keyword>
<comment type="subcellular location">
    <subcellularLocation>
        <location evidence="2">Mitochondrion</location>
    </subcellularLocation>
</comment>
<dbReference type="InterPro" id="IPR001563">
    <property type="entry name" value="Peptidase_S10"/>
</dbReference>
<dbReference type="InterPro" id="IPR010487">
    <property type="entry name" value="NGRN/Rrg9"/>
</dbReference>
<dbReference type="GO" id="GO:0006508">
    <property type="term" value="P:proteolysis"/>
    <property type="evidence" value="ECO:0007669"/>
    <property type="project" value="UniProtKB-KW"/>
</dbReference>
<reference evidence="12 13" key="1">
    <citation type="journal article" date="2015" name="BMC Genomics">
        <title>Insights from the genome of Ophiocordyceps polyrhachis-furcata to pathogenicity and host specificity in insect fungi.</title>
        <authorList>
            <person name="Wichadakul D."/>
            <person name="Kobmoo N."/>
            <person name="Ingsriswang S."/>
            <person name="Tangphatsornruang S."/>
            <person name="Chantasingh D."/>
            <person name="Luangsa-ard J.J."/>
            <person name="Eurwilaichitr L."/>
        </authorList>
    </citation>
    <scope>NUCLEOTIDE SEQUENCE [LARGE SCALE GENOMIC DNA]</scope>
    <source>
        <strain evidence="12 13">BCC 54312</strain>
    </source>
</reference>
<keyword evidence="7" id="KW-0645">Protease</keyword>
<dbReference type="GO" id="GO:0005739">
    <property type="term" value="C:mitochondrion"/>
    <property type="evidence" value="ECO:0007669"/>
    <property type="project" value="UniProtKB-SubCell"/>
</dbReference>
<evidence type="ECO:0000313" key="12">
    <source>
        <dbReference type="EMBL" id="RCI11922.1"/>
    </source>
</evidence>
<feature type="non-terminal residue" evidence="12">
    <location>
        <position position="1"/>
    </location>
</feature>
<dbReference type="EMBL" id="LKCN02000009">
    <property type="protein sequence ID" value="RCI11922.1"/>
    <property type="molecule type" value="Genomic_DNA"/>
</dbReference>
<evidence type="ECO:0000256" key="2">
    <source>
        <dbReference type="ARBA" id="ARBA00004173"/>
    </source>
</evidence>
<feature type="compositionally biased region" description="Basic and acidic residues" evidence="11">
    <location>
        <begin position="283"/>
        <end position="309"/>
    </location>
</feature>
<comment type="similarity">
    <text evidence="3">Belongs to the peptidase S10 family.</text>
</comment>
<comment type="caution">
    <text evidence="12">The sequence shown here is derived from an EMBL/GenBank/DDBJ whole genome shotgun (WGS) entry which is preliminary data.</text>
</comment>
<dbReference type="GO" id="GO:0005634">
    <property type="term" value="C:nucleus"/>
    <property type="evidence" value="ECO:0007669"/>
    <property type="project" value="TreeGrafter"/>
</dbReference>
<keyword evidence="8" id="KW-0378">Hydrolase</keyword>
<gene>
    <name evidence="12" type="ORF">L249_4224</name>
</gene>
<feature type="compositionally biased region" description="Low complexity" evidence="11">
    <location>
        <begin position="263"/>
        <end position="282"/>
    </location>
</feature>
<comment type="similarity">
    <text evidence="4">Belongs to the RRG9 family.</text>
</comment>
<name>A0A367LCG9_9HYPO</name>
<dbReference type="InterPro" id="IPR029058">
    <property type="entry name" value="AB_hydrolase_fold"/>
</dbReference>
<keyword evidence="9" id="KW-0809">Transit peptide</keyword>
<evidence type="ECO:0000256" key="5">
    <source>
        <dbReference type="ARBA" id="ARBA00013566"/>
    </source>
</evidence>
<comment type="function">
    <text evidence="1">Required for respiratory activity and maintenance and expression of the mitochondrial genome.</text>
</comment>